<dbReference type="InterPro" id="IPR039420">
    <property type="entry name" value="WalR-like"/>
</dbReference>
<dbReference type="SUPFAM" id="SSF46894">
    <property type="entry name" value="C-terminal effector domain of the bipartite response regulators"/>
    <property type="match status" value="1"/>
</dbReference>
<name>A0ABP9WW60_9CHLR</name>
<keyword evidence="2" id="KW-0902">Two-component regulatory system</keyword>
<accession>A0ABP9WW60</accession>
<dbReference type="InterPro" id="IPR011006">
    <property type="entry name" value="CheY-like_superfamily"/>
</dbReference>
<dbReference type="PANTHER" id="PTHR48111:SF40">
    <property type="entry name" value="PHOSPHATE REGULON TRANSCRIPTIONAL REGULATORY PROTEIN PHOB"/>
    <property type="match status" value="1"/>
</dbReference>
<sequence length="238" mass="26889">MAEHVPTILVVEDAVDLAEVLVRELSNLGYQVWHAADGRTGLSLHQQHQPDLVILDWMLPQLDGLEVLRTIRQTKSTPVLMLTARSEETDLVVGLELGADDYLTKPFGMRELIARVRALLRRDQRIQQLLQADAQPATEVLRYGDLVLDPHLHIVALRQQELDLTPTEFAILDLLLRNPGRAFSRNYLLDTIWGQSYVGGDRSVDNAMLRLRKKLADFGDAIETVWGLGYRLQAEAPQ</sequence>
<dbReference type="Gene3D" id="1.10.10.10">
    <property type="entry name" value="Winged helix-like DNA-binding domain superfamily/Winged helix DNA-binding domain"/>
    <property type="match status" value="1"/>
</dbReference>
<evidence type="ECO:0000256" key="1">
    <source>
        <dbReference type="ARBA" id="ARBA00022553"/>
    </source>
</evidence>
<dbReference type="EMBL" id="BAABRU010000004">
    <property type="protein sequence ID" value="GAA5527422.1"/>
    <property type="molecule type" value="Genomic_DNA"/>
</dbReference>
<dbReference type="Pfam" id="PF00486">
    <property type="entry name" value="Trans_reg_C"/>
    <property type="match status" value="1"/>
</dbReference>
<dbReference type="SMART" id="SM00862">
    <property type="entry name" value="Trans_reg_C"/>
    <property type="match status" value="1"/>
</dbReference>
<evidence type="ECO:0000256" key="2">
    <source>
        <dbReference type="ARBA" id="ARBA00023012"/>
    </source>
</evidence>
<dbReference type="CDD" id="cd00383">
    <property type="entry name" value="trans_reg_C"/>
    <property type="match status" value="1"/>
</dbReference>
<dbReference type="PROSITE" id="PS50110">
    <property type="entry name" value="RESPONSE_REGULATORY"/>
    <property type="match status" value="1"/>
</dbReference>
<evidence type="ECO:0000259" key="7">
    <source>
        <dbReference type="PROSITE" id="PS51755"/>
    </source>
</evidence>
<evidence type="ECO:0000256" key="4">
    <source>
        <dbReference type="PROSITE-ProRule" id="PRU00169"/>
    </source>
</evidence>
<dbReference type="Proteomes" id="UP001428290">
    <property type="component" value="Unassembled WGS sequence"/>
</dbReference>
<comment type="caution">
    <text evidence="8">The sequence shown here is derived from an EMBL/GenBank/DDBJ whole genome shotgun (WGS) entry which is preliminary data.</text>
</comment>
<dbReference type="PANTHER" id="PTHR48111">
    <property type="entry name" value="REGULATOR OF RPOS"/>
    <property type="match status" value="1"/>
</dbReference>
<evidence type="ECO:0000313" key="9">
    <source>
        <dbReference type="Proteomes" id="UP001428290"/>
    </source>
</evidence>
<feature type="domain" description="Response regulatory" evidence="6">
    <location>
        <begin position="7"/>
        <end position="120"/>
    </location>
</feature>
<protein>
    <submittedName>
        <fullName evidence="8">Transcriptional regulatory protein WalR</fullName>
    </submittedName>
</protein>
<reference evidence="8 9" key="1">
    <citation type="submission" date="2024-02" db="EMBL/GenBank/DDBJ databases">
        <title>Herpetosiphon gulosus NBRC 112829.</title>
        <authorList>
            <person name="Ichikawa N."/>
            <person name="Katano-Makiyama Y."/>
            <person name="Hidaka K."/>
        </authorList>
    </citation>
    <scope>NUCLEOTIDE SEQUENCE [LARGE SCALE GENOMIC DNA]</scope>
    <source>
        <strain evidence="8 9">NBRC 112829</strain>
    </source>
</reference>
<dbReference type="SUPFAM" id="SSF52172">
    <property type="entry name" value="CheY-like"/>
    <property type="match status" value="1"/>
</dbReference>
<dbReference type="CDD" id="cd17574">
    <property type="entry name" value="REC_OmpR"/>
    <property type="match status" value="1"/>
</dbReference>
<gene>
    <name evidence="8" type="primary">walR_3</name>
    <name evidence="8" type="ORF">Hgul01_01208</name>
</gene>
<dbReference type="Gene3D" id="3.40.50.2300">
    <property type="match status" value="1"/>
</dbReference>
<dbReference type="SMART" id="SM00448">
    <property type="entry name" value="REC"/>
    <property type="match status" value="1"/>
</dbReference>
<keyword evidence="3 5" id="KW-0238">DNA-binding</keyword>
<dbReference type="InterPro" id="IPR001867">
    <property type="entry name" value="OmpR/PhoB-type_DNA-bd"/>
</dbReference>
<evidence type="ECO:0000313" key="8">
    <source>
        <dbReference type="EMBL" id="GAA5527422.1"/>
    </source>
</evidence>
<dbReference type="InterPro" id="IPR001789">
    <property type="entry name" value="Sig_transdc_resp-reg_receiver"/>
</dbReference>
<feature type="modified residue" description="4-aspartylphosphate" evidence="4">
    <location>
        <position position="56"/>
    </location>
</feature>
<dbReference type="PROSITE" id="PS51755">
    <property type="entry name" value="OMPR_PHOB"/>
    <property type="match status" value="1"/>
</dbReference>
<dbReference type="RefSeq" id="WP_345721061.1">
    <property type="nucleotide sequence ID" value="NZ_BAABRU010000004.1"/>
</dbReference>
<keyword evidence="1 4" id="KW-0597">Phosphoprotein</keyword>
<feature type="domain" description="OmpR/PhoB-type" evidence="7">
    <location>
        <begin position="138"/>
        <end position="234"/>
    </location>
</feature>
<dbReference type="InterPro" id="IPR036388">
    <property type="entry name" value="WH-like_DNA-bd_sf"/>
</dbReference>
<evidence type="ECO:0000256" key="3">
    <source>
        <dbReference type="ARBA" id="ARBA00023125"/>
    </source>
</evidence>
<dbReference type="InterPro" id="IPR016032">
    <property type="entry name" value="Sig_transdc_resp-reg_C-effctor"/>
</dbReference>
<proteinExistence type="predicted"/>
<organism evidence="8 9">
    <name type="scientific">Herpetosiphon gulosus</name>
    <dbReference type="NCBI Taxonomy" id="1973496"/>
    <lineage>
        <taxon>Bacteria</taxon>
        <taxon>Bacillati</taxon>
        <taxon>Chloroflexota</taxon>
        <taxon>Chloroflexia</taxon>
        <taxon>Herpetosiphonales</taxon>
        <taxon>Herpetosiphonaceae</taxon>
        <taxon>Herpetosiphon</taxon>
    </lineage>
</organism>
<keyword evidence="9" id="KW-1185">Reference proteome</keyword>
<dbReference type="Gene3D" id="6.10.250.690">
    <property type="match status" value="1"/>
</dbReference>
<evidence type="ECO:0000256" key="5">
    <source>
        <dbReference type="PROSITE-ProRule" id="PRU01091"/>
    </source>
</evidence>
<dbReference type="Pfam" id="PF00072">
    <property type="entry name" value="Response_reg"/>
    <property type="match status" value="1"/>
</dbReference>
<feature type="DNA-binding region" description="OmpR/PhoB-type" evidence="5">
    <location>
        <begin position="138"/>
        <end position="234"/>
    </location>
</feature>
<evidence type="ECO:0000259" key="6">
    <source>
        <dbReference type="PROSITE" id="PS50110"/>
    </source>
</evidence>